<evidence type="ECO:0000313" key="1">
    <source>
        <dbReference type="EMBL" id="VAH82043.1"/>
    </source>
</evidence>
<name>A0A9R1S6K1_TRITD</name>
<proteinExistence type="predicted"/>
<gene>
    <name evidence="1" type="ORF">TRITD_3Bv1G209390</name>
</gene>
<sequence>MNKFMSNLWNAGEFQAVLDGGLVGKEEAPLVGADGSRGGGDGGGSGICPQGSFSLPPWLCRKTVEEVWAENNMEPQPVHAQP</sequence>
<evidence type="ECO:0000313" key="2">
    <source>
        <dbReference type="Proteomes" id="UP000324705"/>
    </source>
</evidence>
<keyword evidence="2" id="KW-1185">Reference proteome</keyword>
<dbReference type="Gramene" id="TRITD3Bv1G209390.1">
    <property type="protein sequence ID" value="TRITD3Bv1G209390.1"/>
    <property type="gene ID" value="TRITD3Bv1G209390"/>
</dbReference>
<reference evidence="1 2" key="1">
    <citation type="submission" date="2017-09" db="EMBL/GenBank/DDBJ databases">
        <authorList>
            <consortium name="International Durum Wheat Genome Sequencing Consortium (IDWGSC)"/>
            <person name="Milanesi L."/>
        </authorList>
    </citation>
    <scope>NUCLEOTIDE SEQUENCE [LARGE SCALE GENOMIC DNA]</scope>
    <source>
        <strain evidence="2">cv. Svevo</strain>
    </source>
</reference>
<dbReference type="EMBL" id="LT934116">
    <property type="protein sequence ID" value="VAH82043.1"/>
    <property type="molecule type" value="Genomic_DNA"/>
</dbReference>
<dbReference type="AlphaFoldDB" id="A0A9R1S6K1"/>
<protein>
    <submittedName>
        <fullName evidence="1">Uncharacterized protein</fullName>
    </submittedName>
</protein>
<dbReference type="Proteomes" id="UP000324705">
    <property type="component" value="Chromosome 3B"/>
</dbReference>
<accession>A0A9R1S6K1</accession>
<organism evidence="1 2">
    <name type="scientific">Triticum turgidum subsp. durum</name>
    <name type="common">Durum wheat</name>
    <name type="synonym">Triticum durum</name>
    <dbReference type="NCBI Taxonomy" id="4567"/>
    <lineage>
        <taxon>Eukaryota</taxon>
        <taxon>Viridiplantae</taxon>
        <taxon>Streptophyta</taxon>
        <taxon>Embryophyta</taxon>
        <taxon>Tracheophyta</taxon>
        <taxon>Spermatophyta</taxon>
        <taxon>Magnoliopsida</taxon>
        <taxon>Liliopsida</taxon>
        <taxon>Poales</taxon>
        <taxon>Poaceae</taxon>
        <taxon>BOP clade</taxon>
        <taxon>Pooideae</taxon>
        <taxon>Triticodae</taxon>
        <taxon>Triticeae</taxon>
        <taxon>Triticinae</taxon>
        <taxon>Triticum</taxon>
    </lineage>
</organism>